<evidence type="ECO:0000256" key="5">
    <source>
        <dbReference type="ARBA" id="ARBA00012109"/>
    </source>
</evidence>
<gene>
    <name evidence="17" type="ORF">O3G_MSEX012872</name>
</gene>
<dbReference type="PANTHER" id="PTHR24292">
    <property type="entry name" value="CYTOCHROME P450"/>
    <property type="match status" value="1"/>
</dbReference>
<dbReference type="AlphaFoldDB" id="A0A922CXA3"/>
<evidence type="ECO:0000256" key="10">
    <source>
        <dbReference type="ARBA" id="ARBA00023002"/>
    </source>
</evidence>
<comment type="similarity">
    <text evidence="4 15">Belongs to the cytochrome P450 family.</text>
</comment>
<name>A0A922CXA3_MANSE</name>
<reference evidence="17" key="1">
    <citation type="journal article" date="2016" name="Insect Biochem. Mol. Biol.">
        <title>Multifaceted biological insights from a draft genome sequence of the tobacco hornworm moth, Manduca sexta.</title>
        <authorList>
            <person name="Kanost M.R."/>
            <person name="Arrese E.L."/>
            <person name="Cao X."/>
            <person name="Chen Y.R."/>
            <person name="Chellapilla S."/>
            <person name="Goldsmith M.R."/>
            <person name="Grosse-Wilde E."/>
            <person name="Heckel D.G."/>
            <person name="Herndon N."/>
            <person name="Jiang H."/>
            <person name="Papanicolaou A."/>
            <person name="Qu J."/>
            <person name="Soulages J.L."/>
            <person name="Vogel H."/>
            <person name="Walters J."/>
            <person name="Waterhouse R.M."/>
            <person name="Ahn S.J."/>
            <person name="Almeida F.C."/>
            <person name="An C."/>
            <person name="Aqrawi P."/>
            <person name="Bretschneider A."/>
            <person name="Bryant W.B."/>
            <person name="Bucks S."/>
            <person name="Chao H."/>
            <person name="Chevignon G."/>
            <person name="Christen J.M."/>
            <person name="Clarke D.F."/>
            <person name="Dittmer N.T."/>
            <person name="Ferguson L.C.F."/>
            <person name="Garavelou S."/>
            <person name="Gordon K.H.J."/>
            <person name="Gunaratna R.T."/>
            <person name="Han Y."/>
            <person name="Hauser F."/>
            <person name="He Y."/>
            <person name="Heidel-Fischer H."/>
            <person name="Hirsh A."/>
            <person name="Hu Y."/>
            <person name="Jiang H."/>
            <person name="Kalra D."/>
            <person name="Klinner C."/>
            <person name="Konig C."/>
            <person name="Kovar C."/>
            <person name="Kroll A.R."/>
            <person name="Kuwar S.S."/>
            <person name="Lee S.L."/>
            <person name="Lehman R."/>
            <person name="Li K."/>
            <person name="Li Z."/>
            <person name="Liang H."/>
            <person name="Lovelace S."/>
            <person name="Lu Z."/>
            <person name="Mansfield J.H."/>
            <person name="McCulloch K.J."/>
            <person name="Mathew T."/>
            <person name="Morton B."/>
            <person name="Muzny D.M."/>
            <person name="Neunemann D."/>
            <person name="Ongeri F."/>
            <person name="Pauchet Y."/>
            <person name="Pu L.L."/>
            <person name="Pyrousis I."/>
            <person name="Rao X.J."/>
            <person name="Redding A."/>
            <person name="Roesel C."/>
            <person name="Sanchez-Gracia A."/>
            <person name="Schaack S."/>
            <person name="Shukla A."/>
            <person name="Tetreau G."/>
            <person name="Wang Y."/>
            <person name="Xiong G.H."/>
            <person name="Traut W."/>
            <person name="Walsh T.K."/>
            <person name="Worley K.C."/>
            <person name="Wu D."/>
            <person name="Wu W."/>
            <person name="Wu Y.Q."/>
            <person name="Zhang X."/>
            <person name="Zou Z."/>
            <person name="Zucker H."/>
            <person name="Briscoe A.D."/>
            <person name="Burmester T."/>
            <person name="Clem R.J."/>
            <person name="Feyereisen R."/>
            <person name="Grimmelikhuijzen C.J.P."/>
            <person name="Hamodrakas S.J."/>
            <person name="Hansson B.S."/>
            <person name="Huguet E."/>
            <person name="Jermiin L.S."/>
            <person name="Lan Q."/>
            <person name="Lehman H.K."/>
            <person name="Lorenzen M."/>
            <person name="Merzendorfer H."/>
            <person name="Michalopoulos I."/>
            <person name="Morton D.B."/>
            <person name="Muthukrishnan S."/>
            <person name="Oakeshott J.G."/>
            <person name="Palmer W."/>
            <person name="Park Y."/>
            <person name="Passarelli A.L."/>
            <person name="Rozas J."/>
            <person name="Schwartz L.M."/>
            <person name="Smith W."/>
            <person name="Southgate A."/>
            <person name="Vilcinskas A."/>
            <person name="Vogt R."/>
            <person name="Wang P."/>
            <person name="Werren J."/>
            <person name="Yu X.Q."/>
            <person name="Zhou J.J."/>
            <person name="Brown S.J."/>
            <person name="Scherer S.E."/>
            <person name="Richards S."/>
            <person name="Blissard G.W."/>
        </authorList>
    </citation>
    <scope>NUCLEOTIDE SEQUENCE</scope>
</reference>
<evidence type="ECO:0000256" key="11">
    <source>
        <dbReference type="ARBA" id="ARBA00023004"/>
    </source>
</evidence>
<dbReference type="Proteomes" id="UP000791440">
    <property type="component" value="Unassembled WGS sequence"/>
</dbReference>
<evidence type="ECO:0000256" key="3">
    <source>
        <dbReference type="ARBA" id="ARBA00004406"/>
    </source>
</evidence>
<evidence type="ECO:0000256" key="6">
    <source>
        <dbReference type="ARBA" id="ARBA00022617"/>
    </source>
</evidence>
<evidence type="ECO:0000313" key="17">
    <source>
        <dbReference type="EMBL" id="KAG6461809.1"/>
    </source>
</evidence>
<evidence type="ECO:0000256" key="1">
    <source>
        <dbReference type="ARBA" id="ARBA00001971"/>
    </source>
</evidence>
<evidence type="ECO:0000256" key="4">
    <source>
        <dbReference type="ARBA" id="ARBA00010617"/>
    </source>
</evidence>
<dbReference type="InterPro" id="IPR050476">
    <property type="entry name" value="Insect_CytP450_Detox"/>
</dbReference>
<keyword evidence="10 15" id="KW-0560">Oxidoreductase</keyword>
<comment type="caution">
    <text evidence="17">The sequence shown here is derived from an EMBL/GenBank/DDBJ whole genome shotgun (WGS) entry which is preliminary data.</text>
</comment>
<dbReference type="Pfam" id="PF00067">
    <property type="entry name" value="p450"/>
    <property type="match status" value="1"/>
</dbReference>
<accession>A0A922CXA3</accession>
<keyword evidence="7 15" id="KW-0479">Metal-binding</keyword>
<comment type="subcellular location">
    <subcellularLocation>
        <location evidence="3">Endoplasmic reticulum membrane</location>
        <topology evidence="3">Peripheral membrane protein</topology>
    </subcellularLocation>
    <subcellularLocation>
        <location evidence="2">Microsome membrane</location>
        <topology evidence="2">Peripheral membrane protein</topology>
    </subcellularLocation>
</comment>
<dbReference type="GO" id="GO:0016712">
    <property type="term" value="F:oxidoreductase activity, acting on paired donors, with incorporation or reduction of molecular oxygen, reduced flavin or flavoprotein as one donor, and incorporation of one atom of oxygen"/>
    <property type="evidence" value="ECO:0007669"/>
    <property type="project" value="UniProtKB-EC"/>
</dbReference>
<sequence>MMTLIWLGILLLALIQYIWKTYSRYDGTGVNYLKPLPIVGNVGMMFLGKRHQAQDLDLLYTSFPDDRFVGRYEMMQSIILLRELELIKKVTIKDSEHFIDHTSLIDSSVDSIFGRILFSLNGQEWKDMRSTLSPAFTSSKMRGMVPFMIDVNKQMVGVIKNKMQAAGTDYLDIECKDLTTRYANDVIASCAFGVKVDSHTEENNEFYTNGLATALAPFRRLLALGYSTFPSVMKKFNVKVFPTESKTFFKNLVLRTMKEREKHNIFRPDMIQLLMEAKKGKLTHDEKASTETDIGFAAVEESDIGKRKVNAVWTDDDLVAQAVVFFLAGFETISTTMSFILHELAMNPDVQEKLYAEIMENEARTSGKFDYNAVQNLTYLDCVITETLRLWPPLVALDRLCVKDYNLGRANRKCKKDFIIRKGESVAISVYSIHHDPKYFPEPYKFDPDRFSEENKHNIKPMTYMPFGVGPRNCIGNFYMDIFDINFMR</sequence>
<evidence type="ECO:0000256" key="14">
    <source>
        <dbReference type="ARBA" id="ARBA00047827"/>
    </source>
</evidence>
<evidence type="ECO:0000256" key="8">
    <source>
        <dbReference type="ARBA" id="ARBA00022824"/>
    </source>
</evidence>
<dbReference type="PROSITE" id="PS00086">
    <property type="entry name" value="CYTOCHROME_P450"/>
    <property type="match status" value="1"/>
</dbReference>
<comment type="catalytic activity">
    <reaction evidence="14">
        <text>an organic molecule + reduced [NADPH--hemoprotein reductase] + O2 = an alcohol + oxidized [NADPH--hemoprotein reductase] + H2O + H(+)</text>
        <dbReference type="Rhea" id="RHEA:17149"/>
        <dbReference type="Rhea" id="RHEA-COMP:11964"/>
        <dbReference type="Rhea" id="RHEA-COMP:11965"/>
        <dbReference type="ChEBI" id="CHEBI:15377"/>
        <dbReference type="ChEBI" id="CHEBI:15378"/>
        <dbReference type="ChEBI" id="CHEBI:15379"/>
        <dbReference type="ChEBI" id="CHEBI:30879"/>
        <dbReference type="ChEBI" id="CHEBI:57618"/>
        <dbReference type="ChEBI" id="CHEBI:58210"/>
        <dbReference type="ChEBI" id="CHEBI:142491"/>
        <dbReference type="EC" id="1.14.14.1"/>
    </reaction>
</comment>
<keyword evidence="9" id="KW-0492">Microsome</keyword>
<dbReference type="GO" id="GO:0020037">
    <property type="term" value="F:heme binding"/>
    <property type="evidence" value="ECO:0007669"/>
    <property type="project" value="InterPro"/>
</dbReference>
<keyword evidence="18" id="KW-1185">Reference proteome</keyword>
<dbReference type="CDD" id="cd11056">
    <property type="entry name" value="CYP6-like"/>
    <property type="match status" value="1"/>
</dbReference>
<keyword evidence="8" id="KW-0256">Endoplasmic reticulum</keyword>
<keyword evidence="16" id="KW-0732">Signal</keyword>
<evidence type="ECO:0000313" key="18">
    <source>
        <dbReference type="Proteomes" id="UP000791440"/>
    </source>
</evidence>
<feature type="signal peptide" evidence="16">
    <location>
        <begin position="1"/>
        <end position="23"/>
    </location>
</feature>
<keyword evidence="6 15" id="KW-0349">Heme</keyword>
<keyword evidence="12 15" id="KW-0503">Monooxygenase</keyword>
<evidence type="ECO:0000256" key="2">
    <source>
        <dbReference type="ARBA" id="ARBA00004174"/>
    </source>
</evidence>
<dbReference type="PANTHER" id="PTHR24292:SF54">
    <property type="entry name" value="CYP9F3-RELATED"/>
    <property type="match status" value="1"/>
</dbReference>
<dbReference type="InterPro" id="IPR017972">
    <property type="entry name" value="Cyt_P450_CS"/>
</dbReference>
<evidence type="ECO:0000256" key="13">
    <source>
        <dbReference type="ARBA" id="ARBA00023136"/>
    </source>
</evidence>
<keyword evidence="11 15" id="KW-0408">Iron</keyword>
<evidence type="ECO:0000256" key="16">
    <source>
        <dbReference type="SAM" id="SignalP"/>
    </source>
</evidence>
<evidence type="ECO:0000256" key="12">
    <source>
        <dbReference type="ARBA" id="ARBA00023033"/>
    </source>
</evidence>
<dbReference type="InterPro" id="IPR001128">
    <property type="entry name" value="Cyt_P450"/>
</dbReference>
<feature type="chain" id="PRO_5037044976" description="unspecific monooxygenase" evidence="16">
    <location>
        <begin position="24"/>
        <end position="489"/>
    </location>
</feature>
<dbReference type="GO" id="GO:0005789">
    <property type="term" value="C:endoplasmic reticulum membrane"/>
    <property type="evidence" value="ECO:0007669"/>
    <property type="project" value="UniProtKB-SubCell"/>
</dbReference>
<dbReference type="FunFam" id="1.10.630.10:FF:000042">
    <property type="entry name" value="Cytochrome P450"/>
    <property type="match status" value="1"/>
</dbReference>
<evidence type="ECO:0000256" key="9">
    <source>
        <dbReference type="ARBA" id="ARBA00022848"/>
    </source>
</evidence>
<organism evidence="17 18">
    <name type="scientific">Manduca sexta</name>
    <name type="common">Tobacco hawkmoth</name>
    <name type="synonym">Tobacco hornworm</name>
    <dbReference type="NCBI Taxonomy" id="7130"/>
    <lineage>
        <taxon>Eukaryota</taxon>
        <taxon>Metazoa</taxon>
        <taxon>Ecdysozoa</taxon>
        <taxon>Arthropoda</taxon>
        <taxon>Hexapoda</taxon>
        <taxon>Insecta</taxon>
        <taxon>Pterygota</taxon>
        <taxon>Neoptera</taxon>
        <taxon>Endopterygota</taxon>
        <taxon>Lepidoptera</taxon>
        <taxon>Glossata</taxon>
        <taxon>Ditrysia</taxon>
        <taxon>Bombycoidea</taxon>
        <taxon>Sphingidae</taxon>
        <taxon>Sphinginae</taxon>
        <taxon>Sphingini</taxon>
        <taxon>Manduca</taxon>
    </lineage>
</organism>
<keyword evidence="13" id="KW-0472">Membrane</keyword>
<comment type="cofactor">
    <cofactor evidence="1">
        <name>heme</name>
        <dbReference type="ChEBI" id="CHEBI:30413"/>
    </cofactor>
</comment>
<proteinExistence type="inferred from homology"/>
<protein>
    <recommendedName>
        <fullName evidence="5">unspecific monooxygenase</fullName>
        <ecNumber evidence="5">1.14.14.1</ecNumber>
    </recommendedName>
</protein>
<dbReference type="EC" id="1.14.14.1" evidence="5"/>
<evidence type="ECO:0000256" key="7">
    <source>
        <dbReference type="ARBA" id="ARBA00022723"/>
    </source>
</evidence>
<reference evidence="17" key="2">
    <citation type="submission" date="2020-12" db="EMBL/GenBank/DDBJ databases">
        <authorList>
            <person name="Kanost M."/>
        </authorList>
    </citation>
    <scope>NUCLEOTIDE SEQUENCE</scope>
</reference>
<dbReference type="GO" id="GO:0005506">
    <property type="term" value="F:iron ion binding"/>
    <property type="evidence" value="ECO:0007669"/>
    <property type="project" value="InterPro"/>
</dbReference>
<evidence type="ECO:0000256" key="15">
    <source>
        <dbReference type="RuleBase" id="RU000461"/>
    </source>
</evidence>
<dbReference type="EMBL" id="JH668780">
    <property type="protein sequence ID" value="KAG6461809.1"/>
    <property type="molecule type" value="Genomic_DNA"/>
</dbReference>